<reference evidence="1" key="1">
    <citation type="journal article" date="2023" name="GigaByte">
        <title>Genome assembly of the bearded iris, Iris pallida Lam.</title>
        <authorList>
            <person name="Bruccoleri R.E."/>
            <person name="Oakeley E.J."/>
            <person name="Faust A.M.E."/>
            <person name="Altorfer M."/>
            <person name="Dessus-Babus S."/>
            <person name="Burckhardt D."/>
            <person name="Oertli M."/>
            <person name="Naumann U."/>
            <person name="Petersen F."/>
            <person name="Wong J."/>
        </authorList>
    </citation>
    <scope>NUCLEOTIDE SEQUENCE</scope>
    <source>
        <strain evidence="1">GSM-AAB239-AS_SAM_17_03QT</strain>
    </source>
</reference>
<dbReference type="EMBL" id="JANAVB010027195">
    <property type="protein sequence ID" value="KAJ6818572.1"/>
    <property type="molecule type" value="Genomic_DNA"/>
</dbReference>
<protein>
    <submittedName>
        <fullName evidence="1">Uncharacterized protein</fullName>
    </submittedName>
</protein>
<gene>
    <name evidence="1" type="ORF">M6B38_406550</name>
</gene>
<evidence type="ECO:0000313" key="2">
    <source>
        <dbReference type="Proteomes" id="UP001140949"/>
    </source>
</evidence>
<comment type="caution">
    <text evidence="1">The sequence shown here is derived from an EMBL/GenBank/DDBJ whole genome shotgun (WGS) entry which is preliminary data.</text>
</comment>
<organism evidence="1 2">
    <name type="scientific">Iris pallida</name>
    <name type="common">Sweet iris</name>
    <dbReference type="NCBI Taxonomy" id="29817"/>
    <lineage>
        <taxon>Eukaryota</taxon>
        <taxon>Viridiplantae</taxon>
        <taxon>Streptophyta</taxon>
        <taxon>Embryophyta</taxon>
        <taxon>Tracheophyta</taxon>
        <taxon>Spermatophyta</taxon>
        <taxon>Magnoliopsida</taxon>
        <taxon>Liliopsida</taxon>
        <taxon>Asparagales</taxon>
        <taxon>Iridaceae</taxon>
        <taxon>Iridoideae</taxon>
        <taxon>Irideae</taxon>
        <taxon>Iris</taxon>
    </lineage>
</organism>
<proteinExistence type="predicted"/>
<sequence length="235" mass="26114">MKRRIMSYGIGVSRQKPLFKTHQLHSSSSSSSSILTPEELSEIHSLTHRLCDANRLHDAVRLLDASLLALPSPSSLPVPVLVDRLSSDPSLAPSMSLLTSLRHNPNALPSSALPSCSALLLSSFLRKRRFAHAWKLFSWFLRGDGDSPCRPHDEMYRIAVAGFCAGWRAREGVRAAREMVRDGLGVGEEERGWLRRSLLREARVDEALEVDAAVAAGDGEEIGRLLDRIIRDWQD</sequence>
<evidence type="ECO:0000313" key="1">
    <source>
        <dbReference type="EMBL" id="KAJ6818572.1"/>
    </source>
</evidence>
<accession>A0AAX6FQC9</accession>
<keyword evidence="2" id="KW-1185">Reference proteome</keyword>
<dbReference type="AlphaFoldDB" id="A0AAX6FQC9"/>
<reference evidence="1" key="2">
    <citation type="submission" date="2023-04" db="EMBL/GenBank/DDBJ databases">
        <authorList>
            <person name="Bruccoleri R.E."/>
            <person name="Oakeley E.J."/>
            <person name="Faust A.-M."/>
            <person name="Dessus-Babus S."/>
            <person name="Altorfer M."/>
            <person name="Burckhardt D."/>
            <person name="Oertli M."/>
            <person name="Naumann U."/>
            <person name="Petersen F."/>
            <person name="Wong J."/>
        </authorList>
    </citation>
    <scope>NUCLEOTIDE SEQUENCE</scope>
    <source>
        <strain evidence="1">GSM-AAB239-AS_SAM_17_03QT</strain>
        <tissue evidence="1">Leaf</tissue>
    </source>
</reference>
<dbReference type="Proteomes" id="UP001140949">
    <property type="component" value="Unassembled WGS sequence"/>
</dbReference>
<name>A0AAX6FQC9_IRIPA</name>